<dbReference type="eggNOG" id="COG2165">
    <property type="taxonomic scope" value="Bacteria"/>
</dbReference>
<dbReference type="Gene3D" id="3.30.700.10">
    <property type="entry name" value="Glycoprotein, Type 4 Pilin"/>
    <property type="match status" value="1"/>
</dbReference>
<dbReference type="PANTHER" id="PTHR30093:SF44">
    <property type="entry name" value="TYPE II SECRETION SYSTEM CORE PROTEIN G"/>
    <property type="match status" value="1"/>
</dbReference>
<keyword evidence="8" id="KW-0998">Cell outer membrane</keyword>
<reference evidence="11 12" key="2">
    <citation type="journal article" date="2012" name="Stand. Genomic Sci.">
        <title>Complete genome sequence of the orange-red pigmented, radioresistant Deinococcus proteolyticus type strain (MRP(T)).</title>
        <authorList>
            <person name="Copeland A."/>
            <person name="Zeytun A."/>
            <person name="Yassawong M."/>
            <person name="Nolan M."/>
            <person name="Lucas S."/>
            <person name="Hammon N."/>
            <person name="Deshpande S."/>
            <person name="Cheng J.F."/>
            <person name="Han C."/>
            <person name="Tapia R."/>
            <person name="Goodwin L.A."/>
            <person name="Pitluck S."/>
            <person name="Mavromatis K."/>
            <person name="Liolios K."/>
            <person name="Pagani I."/>
            <person name="Ivanova N."/>
            <person name="Mikhailova N."/>
            <person name="Pati A."/>
            <person name="Chen A."/>
            <person name="Palaniappan K."/>
            <person name="Land M."/>
            <person name="Hauser L."/>
            <person name="Jeffries C.D."/>
            <person name="Brambilla E.M."/>
            <person name="Rohde M."/>
            <person name="Sikorski J."/>
            <person name="Pukall R."/>
            <person name="Goker M."/>
            <person name="Detter J.C."/>
            <person name="Woyke T."/>
            <person name="Bristow J."/>
            <person name="Eisen J.A."/>
            <person name="Markowitz V."/>
            <person name="Hugenholtz P."/>
            <person name="Kyrpides N.C."/>
            <person name="Klenk H.P."/>
            <person name="Lapidus A."/>
        </authorList>
    </citation>
    <scope>NUCLEOTIDE SEQUENCE [LARGE SCALE GENOMIC DNA]</scope>
    <source>
        <strain evidence="12">ATCC 35074 / DSM 20540 / JCM 6276 / NBRC 101906 / NCIMB 13154 / VKM Ac-1939 / CCM 2703 / MRP</strain>
    </source>
</reference>
<evidence type="ECO:0000256" key="4">
    <source>
        <dbReference type="ARBA" id="ARBA00022692"/>
    </source>
</evidence>
<dbReference type="Pfam" id="PF18682">
    <property type="entry name" value="PilA4"/>
    <property type="match status" value="1"/>
</dbReference>
<organism evidence="11 12">
    <name type="scientific">Deinococcus proteolyticus (strain ATCC 35074 / DSM 20540 / JCM 6276 / NBRC 101906 / NCIMB 13154 / VKM Ac-1939 / CCM 2703 / MRP)</name>
    <dbReference type="NCBI Taxonomy" id="693977"/>
    <lineage>
        <taxon>Bacteria</taxon>
        <taxon>Thermotogati</taxon>
        <taxon>Deinococcota</taxon>
        <taxon>Deinococci</taxon>
        <taxon>Deinococcales</taxon>
        <taxon>Deinococcaceae</taxon>
        <taxon>Deinococcus</taxon>
    </lineage>
</organism>
<evidence type="ECO:0000256" key="1">
    <source>
        <dbReference type="ARBA" id="ARBA00004203"/>
    </source>
</evidence>
<name>F0RLM0_DEIPM</name>
<keyword evidence="5" id="KW-0574">Periplasm</keyword>
<dbReference type="PROSITE" id="PS00409">
    <property type="entry name" value="PROKAR_NTER_METHYL"/>
    <property type="match status" value="1"/>
</dbReference>
<dbReference type="EMBL" id="CP002536">
    <property type="protein sequence ID" value="ADY26944.1"/>
    <property type="molecule type" value="Genomic_DNA"/>
</dbReference>
<dbReference type="GO" id="GO:0042597">
    <property type="term" value="C:periplasmic space"/>
    <property type="evidence" value="ECO:0007669"/>
    <property type="project" value="UniProtKB-SubCell"/>
</dbReference>
<dbReference type="OrthoDB" id="68627at2"/>
<keyword evidence="12" id="KW-1185">Reference proteome</keyword>
<dbReference type="Proteomes" id="UP000007718">
    <property type="component" value="Chromosome"/>
</dbReference>
<keyword evidence="6 9" id="KW-1133">Transmembrane helix</keyword>
<evidence type="ECO:0000256" key="8">
    <source>
        <dbReference type="ARBA" id="ARBA00023237"/>
    </source>
</evidence>
<evidence type="ECO:0000259" key="10">
    <source>
        <dbReference type="Pfam" id="PF18682"/>
    </source>
</evidence>
<dbReference type="HOGENOM" id="CLU_091705_7_4_0"/>
<evidence type="ECO:0000256" key="6">
    <source>
        <dbReference type="ARBA" id="ARBA00022989"/>
    </source>
</evidence>
<evidence type="ECO:0000313" key="12">
    <source>
        <dbReference type="Proteomes" id="UP000007718"/>
    </source>
</evidence>
<dbReference type="AlphaFoldDB" id="F0RLM0"/>
<dbReference type="InterPro" id="IPR045584">
    <property type="entry name" value="Pilin-like"/>
</dbReference>
<feature type="domain" description="Pilin A4" evidence="10">
    <location>
        <begin position="40"/>
        <end position="121"/>
    </location>
</feature>
<evidence type="ECO:0000256" key="5">
    <source>
        <dbReference type="ARBA" id="ARBA00022764"/>
    </source>
</evidence>
<reference evidence="12" key="1">
    <citation type="submission" date="2011-02" db="EMBL/GenBank/DDBJ databases">
        <title>The complete sequence of chromosome of Deinococcus proteolyticus DSM 20540.</title>
        <authorList>
            <consortium name="US DOE Joint Genome Institute (JGI-PGF)"/>
            <person name="Lucas S."/>
            <person name="Copeland A."/>
            <person name="Lapidus A."/>
            <person name="Bruce D."/>
            <person name="Goodwin L."/>
            <person name="Pitluck S."/>
            <person name="Kyrpides N."/>
            <person name="Mavromatis K."/>
            <person name="Pagani I."/>
            <person name="Ivanova N."/>
            <person name="Ovchinnikova G."/>
            <person name="Zeytun A."/>
            <person name="Detter J.C."/>
            <person name="Han C."/>
            <person name="Land M."/>
            <person name="Hauser L."/>
            <person name="Markowitz V."/>
            <person name="Cheng J.-F."/>
            <person name="Hugenholtz P."/>
            <person name="Woyke T."/>
            <person name="Wu D."/>
            <person name="Pukall R."/>
            <person name="Steenblock K."/>
            <person name="Brambilla E."/>
            <person name="Klenk H.-P."/>
            <person name="Eisen J.A."/>
        </authorList>
    </citation>
    <scope>NUCLEOTIDE SEQUENCE [LARGE SCALE GENOMIC DNA]</scope>
    <source>
        <strain evidence="12">ATCC 35074 / DSM 20540 / JCM 6276 / NBRC 101906 / NCIMB 13154 / VKM Ac-1939 / CCM 2703 / MRP</strain>
    </source>
</reference>
<evidence type="ECO:0000256" key="9">
    <source>
        <dbReference type="SAM" id="Phobius"/>
    </source>
</evidence>
<evidence type="ECO:0000256" key="2">
    <source>
        <dbReference type="ARBA" id="ARBA00004418"/>
    </source>
</evidence>
<sequence length="124" mass="13293">MPQTATQGFSLIELLTVIASIGILAAILIPNLISARNKANDQAAIAYLRHCVTSIEMVRKPGTLALPDGITHCRDDELRPAAMGEVSAVRSDRVDVDPTTGQYTIEVVSAAGKTFHYDGKVIVF</sequence>
<dbReference type="NCBIfam" id="TIGR02532">
    <property type="entry name" value="IV_pilin_GFxxxE"/>
    <property type="match status" value="1"/>
</dbReference>
<evidence type="ECO:0000256" key="3">
    <source>
        <dbReference type="ARBA" id="ARBA00022481"/>
    </source>
</evidence>
<accession>F0RLM0</accession>
<keyword evidence="4 9" id="KW-0812">Transmembrane</keyword>
<feature type="transmembrane region" description="Helical" evidence="9">
    <location>
        <begin position="12"/>
        <end position="33"/>
    </location>
</feature>
<dbReference type="SUPFAM" id="SSF54523">
    <property type="entry name" value="Pili subunits"/>
    <property type="match status" value="1"/>
</dbReference>
<dbReference type="GO" id="GO:0009279">
    <property type="term" value="C:cell outer membrane"/>
    <property type="evidence" value="ECO:0007669"/>
    <property type="project" value="UniProtKB-SubCell"/>
</dbReference>
<dbReference type="KEGG" id="dpt:Deipr_1812"/>
<dbReference type="InterPro" id="IPR041050">
    <property type="entry name" value="PilA4"/>
</dbReference>
<dbReference type="PANTHER" id="PTHR30093">
    <property type="entry name" value="GENERAL SECRETION PATHWAY PROTEIN G"/>
    <property type="match status" value="1"/>
</dbReference>
<evidence type="ECO:0000256" key="7">
    <source>
        <dbReference type="ARBA" id="ARBA00023136"/>
    </source>
</evidence>
<gene>
    <name evidence="11" type="ordered locus">Deipr_1812</name>
</gene>
<keyword evidence="7 9" id="KW-0472">Membrane</keyword>
<dbReference type="RefSeq" id="WP_013615552.1">
    <property type="nucleotide sequence ID" value="NC_015161.1"/>
</dbReference>
<keyword evidence="3" id="KW-0488">Methylation</keyword>
<dbReference type="STRING" id="693977.Deipr_1812"/>
<comment type="subcellular location">
    <subcellularLocation>
        <location evidence="1">Cell outer membrane</location>
        <topology evidence="1">Single-pass membrane protein</topology>
    </subcellularLocation>
    <subcellularLocation>
        <location evidence="2">Periplasm</location>
    </subcellularLocation>
</comment>
<dbReference type="InterPro" id="IPR012902">
    <property type="entry name" value="N_methyl_site"/>
</dbReference>
<evidence type="ECO:0000313" key="11">
    <source>
        <dbReference type="EMBL" id="ADY26944.1"/>
    </source>
</evidence>
<protein>
    <submittedName>
        <fullName evidence="11">Pilin, type IV, putative</fullName>
    </submittedName>
</protein>
<proteinExistence type="predicted"/>